<comment type="caution">
    <text evidence="2">The sequence shown here is derived from an EMBL/GenBank/DDBJ whole genome shotgun (WGS) entry which is preliminary data.</text>
</comment>
<feature type="transmembrane region" description="Helical" evidence="1">
    <location>
        <begin position="42"/>
        <end position="61"/>
    </location>
</feature>
<accession>A0A1E5T6F5</accession>
<evidence type="ECO:0000313" key="2">
    <source>
        <dbReference type="EMBL" id="OEK06940.1"/>
    </source>
</evidence>
<feature type="transmembrane region" description="Helical" evidence="1">
    <location>
        <begin position="94"/>
        <end position="114"/>
    </location>
</feature>
<dbReference type="EMBL" id="MDGQ01000003">
    <property type="protein sequence ID" value="OEK06940.1"/>
    <property type="molecule type" value="Genomic_DNA"/>
</dbReference>
<organism evidence="2 3">
    <name type="scientific">Roseivirga misakiensis</name>
    <dbReference type="NCBI Taxonomy" id="1563681"/>
    <lineage>
        <taxon>Bacteria</taxon>
        <taxon>Pseudomonadati</taxon>
        <taxon>Bacteroidota</taxon>
        <taxon>Cytophagia</taxon>
        <taxon>Cytophagales</taxon>
        <taxon>Roseivirgaceae</taxon>
        <taxon>Roseivirga</taxon>
    </lineage>
</organism>
<feature type="transmembrane region" description="Helical" evidence="1">
    <location>
        <begin position="67"/>
        <end position="87"/>
    </location>
</feature>
<evidence type="ECO:0000256" key="1">
    <source>
        <dbReference type="SAM" id="Phobius"/>
    </source>
</evidence>
<dbReference type="InterPro" id="IPR018750">
    <property type="entry name" value="DUF2306_membrane"/>
</dbReference>
<dbReference type="OrthoDB" id="6385003at2"/>
<keyword evidence="3" id="KW-1185">Reference proteome</keyword>
<proteinExistence type="predicted"/>
<sequence length="160" mass="17704">MDNLIGSNVGLVHLISALVAVITGVFVLIVRKGTKQHVKIGYVYVASMLVLNVTAFMTYRLFGGFGIFHYAAIASTLTLIGGMIPVIQRKKKGWIYRHFSFMYWSVIGLYAAFASEALTRIPETPFFGMVGIATAGIMLLGTIIFVRFKKTWQQQFASLA</sequence>
<gene>
    <name evidence="2" type="ORF">BFP71_04600</name>
</gene>
<keyword evidence="1" id="KW-0812">Transmembrane</keyword>
<dbReference type="RefSeq" id="WP_069834252.1">
    <property type="nucleotide sequence ID" value="NZ_MDGQ01000003.1"/>
</dbReference>
<evidence type="ECO:0008006" key="4">
    <source>
        <dbReference type="Google" id="ProtNLM"/>
    </source>
</evidence>
<keyword evidence="1" id="KW-0472">Membrane</keyword>
<protein>
    <recommendedName>
        <fullName evidence="4">DUF2306 domain-containing protein</fullName>
    </recommendedName>
</protein>
<dbReference type="AlphaFoldDB" id="A0A1E5T6F5"/>
<name>A0A1E5T6F5_9BACT</name>
<evidence type="ECO:0000313" key="3">
    <source>
        <dbReference type="Proteomes" id="UP000095552"/>
    </source>
</evidence>
<dbReference type="Pfam" id="PF10067">
    <property type="entry name" value="DUF2306"/>
    <property type="match status" value="1"/>
</dbReference>
<feature type="transmembrane region" description="Helical" evidence="1">
    <location>
        <begin position="126"/>
        <end position="146"/>
    </location>
</feature>
<dbReference type="Proteomes" id="UP000095552">
    <property type="component" value="Unassembled WGS sequence"/>
</dbReference>
<keyword evidence="1" id="KW-1133">Transmembrane helix</keyword>
<reference evidence="2 3" key="1">
    <citation type="submission" date="2016-08" db="EMBL/GenBank/DDBJ databases">
        <title>Draft genome of Fabibacter sp. strain SK-8.</title>
        <authorList>
            <person name="Wong S.-K."/>
            <person name="Hamasaki K."/>
            <person name="Yoshizawa S."/>
        </authorList>
    </citation>
    <scope>NUCLEOTIDE SEQUENCE [LARGE SCALE GENOMIC DNA]</scope>
    <source>
        <strain evidence="2 3">SK-8</strain>
    </source>
</reference>
<feature type="transmembrane region" description="Helical" evidence="1">
    <location>
        <begin position="12"/>
        <end position="30"/>
    </location>
</feature>
<dbReference type="STRING" id="1563681.BFP71_04600"/>